<name>A0ABR7YCU7_9SPHI</name>
<dbReference type="InterPro" id="IPR050832">
    <property type="entry name" value="Bact_Acetyltransf"/>
</dbReference>
<evidence type="ECO:0000259" key="3">
    <source>
        <dbReference type="PROSITE" id="PS51186"/>
    </source>
</evidence>
<evidence type="ECO:0000256" key="2">
    <source>
        <dbReference type="ARBA" id="ARBA00023315"/>
    </source>
</evidence>
<evidence type="ECO:0000256" key="1">
    <source>
        <dbReference type="ARBA" id="ARBA00022679"/>
    </source>
</evidence>
<sequence>MLQIEKATTEDASIIHKLAHQIYYPTYLGILSQEQMDFMLEKSYTVSALQESMRTDQDFYIAYDQQSPIGFIALKSKNATILRIEKLYLLPQTQGKGFGSQLIDFAKNKATIRNKSIVELNVNRGNNAYYFYLKVGFKVVQEVDIPYFGYILDDYVMQVQL</sequence>
<dbReference type="SUPFAM" id="SSF55729">
    <property type="entry name" value="Acyl-CoA N-acyltransferases (Nat)"/>
    <property type="match status" value="1"/>
</dbReference>
<dbReference type="Pfam" id="PF13673">
    <property type="entry name" value="Acetyltransf_10"/>
    <property type="match status" value="1"/>
</dbReference>
<keyword evidence="1" id="KW-0808">Transferase</keyword>
<proteinExistence type="predicted"/>
<evidence type="ECO:0000313" key="4">
    <source>
        <dbReference type="EMBL" id="MBD1429135.1"/>
    </source>
</evidence>
<reference evidence="4 5" key="1">
    <citation type="submission" date="2020-08" db="EMBL/GenBank/DDBJ databases">
        <title>Sphingobacterium sp. DN04309 isolated from aquaculture water.</title>
        <authorList>
            <person name="Zhang M."/>
        </authorList>
    </citation>
    <scope>NUCLEOTIDE SEQUENCE [LARGE SCALE GENOMIC DNA]</scope>
    <source>
        <strain evidence="4 5">DN04309</strain>
    </source>
</reference>
<dbReference type="InterPro" id="IPR000182">
    <property type="entry name" value="GNAT_dom"/>
</dbReference>
<accession>A0ABR7YCU7</accession>
<dbReference type="Gene3D" id="3.40.630.30">
    <property type="match status" value="1"/>
</dbReference>
<keyword evidence="5" id="KW-1185">Reference proteome</keyword>
<protein>
    <submittedName>
        <fullName evidence="4">GNAT family N-acetyltransferase</fullName>
    </submittedName>
</protein>
<dbReference type="Proteomes" id="UP000651271">
    <property type="component" value="Unassembled WGS sequence"/>
</dbReference>
<dbReference type="InterPro" id="IPR016181">
    <property type="entry name" value="Acyl_CoA_acyltransferase"/>
</dbReference>
<dbReference type="EMBL" id="JACOIJ010000008">
    <property type="protein sequence ID" value="MBD1429135.1"/>
    <property type="molecule type" value="Genomic_DNA"/>
</dbReference>
<dbReference type="PANTHER" id="PTHR43877:SF2">
    <property type="entry name" value="AMINOALKYLPHOSPHONATE N-ACETYLTRANSFERASE-RELATED"/>
    <property type="match status" value="1"/>
</dbReference>
<gene>
    <name evidence="4" type="ORF">H8B04_06065</name>
</gene>
<feature type="domain" description="N-acetyltransferase" evidence="3">
    <location>
        <begin position="2"/>
        <end position="161"/>
    </location>
</feature>
<comment type="caution">
    <text evidence="4">The sequence shown here is derived from an EMBL/GenBank/DDBJ whole genome shotgun (WGS) entry which is preliminary data.</text>
</comment>
<keyword evidence="2" id="KW-0012">Acyltransferase</keyword>
<dbReference type="CDD" id="cd04301">
    <property type="entry name" value="NAT_SF"/>
    <property type="match status" value="1"/>
</dbReference>
<dbReference type="PANTHER" id="PTHR43877">
    <property type="entry name" value="AMINOALKYLPHOSPHONATE N-ACETYLTRANSFERASE-RELATED-RELATED"/>
    <property type="match status" value="1"/>
</dbReference>
<dbReference type="RefSeq" id="WP_190301762.1">
    <property type="nucleotide sequence ID" value="NZ_JACOIJ010000008.1"/>
</dbReference>
<organism evidence="4 5">
    <name type="scientific">Sphingobacterium litopenaei</name>
    <dbReference type="NCBI Taxonomy" id="2763500"/>
    <lineage>
        <taxon>Bacteria</taxon>
        <taxon>Pseudomonadati</taxon>
        <taxon>Bacteroidota</taxon>
        <taxon>Sphingobacteriia</taxon>
        <taxon>Sphingobacteriales</taxon>
        <taxon>Sphingobacteriaceae</taxon>
        <taxon>Sphingobacterium</taxon>
    </lineage>
</organism>
<evidence type="ECO:0000313" key="5">
    <source>
        <dbReference type="Proteomes" id="UP000651271"/>
    </source>
</evidence>
<dbReference type="PROSITE" id="PS51186">
    <property type="entry name" value="GNAT"/>
    <property type="match status" value="1"/>
</dbReference>